<keyword evidence="3" id="KW-1185">Reference proteome</keyword>
<protein>
    <submittedName>
        <fullName evidence="2">Uncharacterized protein</fullName>
    </submittedName>
</protein>
<dbReference type="AlphaFoldDB" id="E6WXE5"/>
<gene>
    <name evidence="2" type="ordered locus">Psesu_3091</name>
</gene>
<evidence type="ECO:0000256" key="1">
    <source>
        <dbReference type="SAM" id="SignalP"/>
    </source>
</evidence>
<keyword evidence="1" id="KW-0732">Signal</keyword>
<evidence type="ECO:0000313" key="3">
    <source>
        <dbReference type="Proteomes" id="UP000008632"/>
    </source>
</evidence>
<dbReference type="HOGENOM" id="CLU_816045_0_0_6"/>
<dbReference type="RefSeq" id="WP_013536739.1">
    <property type="nucleotide sequence ID" value="NC_014924.1"/>
</dbReference>
<dbReference type="EMBL" id="CP002446">
    <property type="protein sequence ID" value="ADV28914.1"/>
    <property type="molecule type" value="Genomic_DNA"/>
</dbReference>
<accession>E6WXE5</accession>
<dbReference type="Proteomes" id="UP000008632">
    <property type="component" value="Chromosome"/>
</dbReference>
<dbReference type="STRING" id="743721.Psesu_3091"/>
<feature type="chain" id="PRO_5003215252" evidence="1">
    <location>
        <begin position="30"/>
        <end position="340"/>
    </location>
</feature>
<feature type="signal peptide" evidence="1">
    <location>
        <begin position="1"/>
        <end position="29"/>
    </location>
</feature>
<dbReference type="eggNOG" id="ENOG503409B">
    <property type="taxonomic scope" value="Bacteria"/>
</dbReference>
<reference evidence="2 3" key="1">
    <citation type="submission" date="2011-01" db="EMBL/GenBank/DDBJ databases">
        <title>Complete sequence of Pseudoxanthomonas suwonensis 11-1.</title>
        <authorList>
            <consortium name="US DOE Joint Genome Institute"/>
            <person name="Lucas S."/>
            <person name="Copeland A."/>
            <person name="Lapidus A."/>
            <person name="Cheng J.-F."/>
            <person name="Goodwin L."/>
            <person name="Pitluck S."/>
            <person name="Teshima H."/>
            <person name="Detter J.C."/>
            <person name="Han C."/>
            <person name="Tapia R."/>
            <person name="Land M."/>
            <person name="Hauser L."/>
            <person name="Kyrpides N."/>
            <person name="Ivanova N."/>
            <person name="Ovchinnikova G."/>
            <person name="Siebers A.K."/>
            <person name="Allgaier M."/>
            <person name="Thelen M.P."/>
            <person name="Hugenholtz P."/>
            <person name="Gladden J."/>
            <person name="Woyke T."/>
        </authorList>
    </citation>
    <scope>NUCLEOTIDE SEQUENCE [LARGE SCALE GENOMIC DNA]</scope>
    <source>
        <strain evidence="3">11-1</strain>
    </source>
</reference>
<dbReference type="KEGG" id="psu:Psesu_3091"/>
<sequence>MHTIPASARRALTRCTLLLLAAAIPALHAQVRVQTLPGVKLALKLPAGTWNESSTVVNGLTGSGNGANQPALPQVAALNGFLLSFGNGDHKLRHVGVKADGRYTRFAFADQDSNDPFRASASWTTFTHGQAGEVSAIGGGKFRIQLPTPKPAGHVLVLRGFEFQRADRSDANLRNIGVWMDGERNAVVVSLTDDQGLDFRGLERSLGAAALASATMLPGLLEFAHVEASRVAARNIPAMVGRYRGYRATVQYAWIPADLVQAEGTLAGGGGDLDRARAATPVHALQGFEFTFDNSDHHLLTLAVNADERGRRIFAFQDNNRDDPLHWEATYLTLKPELRR</sequence>
<evidence type="ECO:0000313" key="2">
    <source>
        <dbReference type="EMBL" id="ADV28914.1"/>
    </source>
</evidence>
<dbReference type="OrthoDB" id="5982726at2"/>
<proteinExistence type="predicted"/>
<organism evidence="2 3">
    <name type="scientific">Pseudoxanthomonas suwonensis (strain 11-1)</name>
    <dbReference type="NCBI Taxonomy" id="743721"/>
    <lineage>
        <taxon>Bacteria</taxon>
        <taxon>Pseudomonadati</taxon>
        <taxon>Pseudomonadota</taxon>
        <taxon>Gammaproteobacteria</taxon>
        <taxon>Lysobacterales</taxon>
        <taxon>Lysobacteraceae</taxon>
        <taxon>Pseudoxanthomonas</taxon>
    </lineage>
</organism>
<name>E6WXE5_PSEUU</name>